<keyword evidence="6" id="KW-1185">Reference proteome</keyword>
<dbReference type="Proteomes" id="UP000694941">
    <property type="component" value="Unplaced"/>
</dbReference>
<dbReference type="RefSeq" id="XP_022242923.1">
    <property type="nucleotide sequence ID" value="XM_022387215.1"/>
</dbReference>
<dbReference type="PRINTS" id="PR00457">
    <property type="entry name" value="ANPEROXIDASE"/>
</dbReference>
<evidence type="ECO:0000256" key="1">
    <source>
        <dbReference type="ARBA" id="ARBA00004613"/>
    </source>
</evidence>
<evidence type="ECO:0000256" key="5">
    <source>
        <dbReference type="SAM" id="SignalP"/>
    </source>
</evidence>
<evidence type="ECO:0000256" key="4">
    <source>
        <dbReference type="ARBA" id="ARBA00023180"/>
    </source>
</evidence>
<evidence type="ECO:0000313" key="6">
    <source>
        <dbReference type="Proteomes" id="UP000694941"/>
    </source>
</evidence>
<dbReference type="Gene3D" id="1.10.640.10">
    <property type="entry name" value="Haem peroxidase domain superfamily, animal type"/>
    <property type="match status" value="1"/>
</dbReference>
<dbReference type="PANTHER" id="PTHR11475">
    <property type="entry name" value="OXIDASE/PEROXIDASE"/>
    <property type="match status" value="1"/>
</dbReference>
<dbReference type="PROSITE" id="PS50292">
    <property type="entry name" value="PEROXIDASE_3"/>
    <property type="match status" value="1"/>
</dbReference>
<feature type="signal peptide" evidence="5">
    <location>
        <begin position="1"/>
        <end position="23"/>
    </location>
</feature>
<dbReference type="PANTHER" id="PTHR11475:SF4">
    <property type="entry name" value="CHORION PEROXIDASE"/>
    <property type="match status" value="1"/>
</dbReference>
<keyword evidence="5" id="KW-0732">Signal</keyword>
<accession>A0ABM1B672</accession>
<reference evidence="7 8" key="1">
    <citation type="submission" date="2025-05" db="UniProtKB">
        <authorList>
            <consortium name="RefSeq"/>
        </authorList>
    </citation>
    <scope>IDENTIFICATION</scope>
    <source>
        <tissue evidence="7 8">Muscle</tissue>
    </source>
</reference>
<dbReference type="InterPro" id="IPR037120">
    <property type="entry name" value="Haem_peroxidase_sf_animal"/>
</dbReference>
<organism evidence="6 7">
    <name type="scientific">Limulus polyphemus</name>
    <name type="common">Atlantic horseshoe crab</name>
    <dbReference type="NCBI Taxonomy" id="6850"/>
    <lineage>
        <taxon>Eukaryota</taxon>
        <taxon>Metazoa</taxon>
        <taxon>Ecdysozoa</taxon>
        <taxon>Arthropoda</taxon>
        <taxon>Chelicerata</taxon>
        <taxon>Merostomata</taxon>
        <taxon>Xiphosura</taxon>
        <taxon>Limulidae</taxon>
        <taxon>Limulus</taxon>
    </lineage>
</organism>
<comment type="subcellular location">
    <subcellularLocation>
        <location evidence="1">Secreted</location>
    </subcellularLocation>
</comment>
<keyword evidence="3" id="KW-0560">Oxidoreductase</keyword>
<dbReference type="GeneID" id="106460479"/>
<dbReference type="Pfam" id="PF03098">
    <property type="entry name" value="An_peroxidase"/>
    <property type="match status" value="1"/>
</dbReference>
<proteinExistence type="predicted"/>
<gene>
    <name evidence="7 8" type="primary">LOC106460479</name>
</gene>
<dbReference type="InterPro" id="IPR019791">
    <property type="entry name" value="Haem_peroxidase_animal"/>
</dbReference>
<keyword evidence="2" id="KW-0964">Secreted</keyword>
<evidence type="ECO:0000313" key="7">
    <source>
        <dbReference type="RefSeq" id="XP_013775632.1"/>
    </source>
</evidence>
<keyword evidence="3" id="KW-0575">Peroxidase</keyword>
<feature type="chain" id="PRO_5045021985" evidence="5">
    <location>
        <begin position="24"/>
        <end position="848"/>
    </location>
</feature>
<sequence>MKITLSNLFVALLLISAFSVQEGKKRTKRQGYSPRCQLDDANPFRLQSGRGFSRCRTTNLQRIRLHVKPTYGGKYDAPLIFPGRYRPTEAKQCITSKGIHGICKHRSSCVFAFENVDDLRKSTCRQDNNDIGTCCPVQTFAVIQPIPIRVPTLVIPIRDSRQQATINELNIAGEAGLLALLDLQALELQLRTLGIIVETGTSTAYHQAFFGTKAFTQKVGDNGFVGLKATEELAKNLRLNPTQSRNSLPQFSLKDTIASSVCPRIPLCQSTKYRTIDGSCNNLQNPTWGQSFTSFIRLLQSNYADGLNLPRIASDGGPLPSARDISVQATPDANVPHEAYTLLVMQFAQFLDHDLSLVGLTRGNNGSGIVCCTENVLRNPRLRHPACFEIAISKNDPFYSWFGETCMEFVRSLPAPRPGCSFGPREQLNQITAFIDASNVYGSTEEEMVELRSFSYGQLRVTRIGNTDLLPLELDENVECQTSQGNEDFFCFKAGDERANEQIDLAVLHTIWMREHNRIARILAYNTNWNDEVLYQEARRIVGAQMQHIVFNEFLPLLLGRKVIAAFDLSLTQSGYSNNYNPSVNPSISNSFSAAAYRYGHTLVQGTLDLLERNNEIVDKVPLSTAFFNPSHLYTQGSLDHLLRGLVRQPSQRFDSFVTDQLTNHLFQPPGQKFGMDLVALNIQRGRDHGLPGYNAWRELCGLPVAQTFEDLAQWMRPETVNAFKKLYRNVDDIDLFPAGIAEYPLPGATLGPTFACITADQFRRLKLGDRFWYENGGLESSFSEDQLAEIRKTSLARIICDNSDSFYRMQPLAFLQPNIYWNPLVPCNSTLIPRLDLTLWFNEPVGF</sequence>
<keyword evidence="4" id="KW-0325">Glycoprotein</keyword>
<dbReference type="SUPFAM" id="SSF48113">
    <property type="entry name" value="Heme-dependent peroxidases"/>
    <property type="match status" value="1"/>
</dbReference>
<name>A0ABM1B672_LIMPO</name>
<evidence type="ECO:0000256" key="3">
    <source>
        <dbReference type="ARBA" id="ARBA00022559"/>
    </source>
</evidence>
<dbReference type="RefSeq" id="XP_013775632.1">
    <property type="nucleotide sequence ID" value="XM_013920178.2"/>
</dbReference>
<evidence type="ECO:0000313" key="8">
    <source>
        <dbReference type="RefSeq" id="XP_022242923.1"/>
    </source>
</evidence>
<evidence type="ECO:0000256" key="2">
    <source>
        <dbReference type="ARBA" id="ARBA00022525"/>
    </source>
</evidence>
<dbReference type="CDD" id="cd09823">
    <property type="entry name" value="peroxinectin_like"/>
    <property type="match status" value="1"/>
</dbReference>
<dbReference type="InterPro" id="IPR010255">
    <property type="entry name" value="Haem_peroxidase_sf"/>
</dbReference>
<protein>
    <submittedName>
        <fullName evidence="7 8">Peroxidase-like</fullName>
    </submittedName>
</protein>